<evidence type="ECO:0000313" key="1">
    <source>
        <dbReference type="EMBL" id="WIX83517.1"/>
    </source>
</evidence>
<dbReference type="Proteomes" id="UP001236014">
    <property type="component" value="Chromosome"/>
</dbReference>
<gene>
    <name evidence="1" type="ORF">QRX50_23525</name>
</gene>
<dbReference type="RefSeq" id="WP_285974066.1">
    <property type="nucleotide sequence ID" value="NZ_CP127294.1"/>
</dbReference>
<accession>A0A9Y2N201</accession>
<evidence type="ECO:0000313" key="2">
    <source>
        <dbReference type="Proteomes" id="UP001236014"/>
    </source>
</evidence>
<reference evidence="1 2" key="1">
    <citation type="submission" date="2023-06" db="EMBL/GenBank/DDBJ databases">
        <authorList>
            <person name="Oyuntsetseg B."/>
            <person name="Kim S.B."/>
        </authorList>
    </citation>
    <scope>NUCLEOTIDE SEQUENCE [LARGE SCALE GENOMIC DNA]</scope>
    <source>
        <strain evidence="1 2">2-15</strain>
    </source>
</reference>
<dbReference type="AlphaFoldDB" id="A0A9Y2N201"/>
<organism evidence="1 2">
    <name type="scientific">Amycolatopsis carbonis</name>
    <dbReference type="NCBI Taxonomy" id="715471"/>
    <lineage>
        <taxon>Bacteria</taxon>
        <taxon>Bacillati</taxon>
        <taxon>Actinomycetota</taxon>
        <taxon>Actinomycetes</taxon>
        <taxon>Pseudonocardiales</taxon>
        <taxon>Pseudonocardiaceae</taxon>
        <taxon>Amycolatopsis</taxon>
    </lineage>
</organism>
<proteinExistence type="predicted"/>
<keyword evidence="2" id="KW-1185">Reference proteome</keyword>
<protein>
    <recommendedName>
        <fullName evidence="3">DUF222 domain-containing protein</fullName>
    </recommendedName>
</protein>
<sequence length="199" mass="21497">MASVDDLVELVQRPAAAEKNAMAAKWKDEDDVRRLIGKARAASAEQRQEVRRDIDPARLSPEWARLWQNHVDADPPADHTEAVTHEDAAQAERDGVAAVAIARMALTDAARAVLEARLARIRAGEDEPDAVTVDGHVPLRGANPDRVRAQRPAGLARRGVRGVRAGVHAGGVFHPAVARRGQRALDRAAEPRRTPAEAA</sequence>
<dbReference type="KEGG" id="acab:QRX50_23525"/>
<evidence type="ECO:0008006" key="3">
    <source>
        <dbReference type="Google" id="ProtNLM"/>
    </source>
</evidence>
<dbReference type="EMBL" id="CP127294">
    <property type="protein sequence ID" value="WIX83517.1"/>
    <property type="molecule type" value="Genomic_DNA"/>
</dbReference>
<name>A0A9Y2N201_9PSEU</name>